<dbReference type="GO" id="GO:0045454">
    <property type="term" value="P:cell redox homeostasis"/>
    <property type="evidence" value="ECO:0007669"/>
    <property type="project" value="InterPro"/>
</dbReference>
<evidence type="ECO:0000256" key="9">
    <source>
        <dbReference type="ARBA" id="ARBA00022827"/>
    </source>
</evidence>
<dbReference type="InterPro" id="IPR000649">
    <property type="entry name" value="IF-2B-related"/>
</dbReference>
<dbReference type="GO" id="GO:0005829">
    <property type="term" value="C:cytosol"/>
    <property type="evidence" value="ECO:0007669"/>
    <property type="project" value="TreeGrafter"/>
</dbReference>
<evidence type="ECO:0000256" key="11">
    <source>
        <dbReference type="ARBA" id="ARBA00023002"/>
    </source>
</evidence>
<dbReference type="FunFam" id="3.30.390.30:FF:000003">
    <property type="entry name" value="Glutathione reductase"/>
    <property type="match status" value="1"/>
</dbReference>
<evidence type="ECO:0000256" key="7">
    <source>
        <dbReference type="ARBA" id="ARBA00022490"/>
    </source>
</evidence>
<comment type="caution">
    <text evidence="19">The sequence shown here is derived from an EMBL/GenBank/DDBJ whole genome shotgun (WGS) entry which is preliminary data.</text>
</comment>
<dbReference type="InterPro" id="IPR042529">
    <property type="entry name" value="IF_2B-like_C"/>
</dbReference>
<dbReference type="InterPro" id="IPR004099">
    <property type="entry name" value="Pyr_nucl-diS_OxRdtase_dimer"/>
</dbReference>
<proteinExistence type="inferred from homology"/>
<feature type="region of interest" description="Disordered" evidence="16">
    <location>
        <begin position="111"/>
        <end position="133"/>
    </location>
</feature>
<comment type="subcellular location">
    <subcellularLocation>
        <location evidence="2">Cytoplasm</location>
    </subcellularLocation>
</comment>
<evidence type="ECO:0000256" key="8">
    <source>
        <dbReference type="ARBA" id="ARBA00022630"/>
    </source>
</evidence>
<evidence type="ECO:0000256" key="6">
    <source>
        <dbReference type="ARBA" id="ARBA00017111"/>
    </source>
</evidence>
<dbReference type="InterPro" id="IPR006322">
    <property type="entry name" value="Glutathione_Rdtase_euk/bac"/>
</dbReference>
<dbReference type="GO" id="GO:0050661">
    <property type="term" value="F:NADP binding"/>
    <property type="evidence" value="ECO:0007669"/>
    <property type="project" value="InterPro"/>
</dbReference>
<dbReference type="EC" id="1.8.1.7" evidence="5"/>
<evidence type="ECO:0000256" key="10">
    <source>
        <dbReference type="ARBA" id="ARBA00022857"/>
    </source>
</evidence>
<dbReference type="STRING" id="331657.A0A4U0VYX8"/>
<dbReference type="InterPro" id="IPR046952">
    <property type="entry name" value="GSHR/TRXR-like"/>
</dbReference>
<feature type="region of interest" description="Disordered" evidence="16">
    <location>
        <begin position="152"/>
        <end position="185"/>
    </location>
</feature>
<comment type="function">
    <text evidence="14">Catalyzes the reduction of glutathione disulfide (GSSG) to reduced glutathione (GSH). Constitutes the major mechanism to maintain a high GSH:GSSG ratio in the cytosol.</text>
</comment>
<evidence type="ECO:0000256" key="1">
    <source>
        <dbReference type="ARBA" id="ARBA00001974"/>
    </source>
</evidence>
<dbReference type="SUPFAM" id="SSF51905">
    <property type="entry name" value="FAD/NAD(P)-binding domain"/>
    <property type="match status" value="1"/>
</dbReference>
<dbReference type="InterPro" id="IPR036188">
    <property type="entry name" value="FAD/NAD-bd_sf"/>
</dbReference>
<dbReference type="EMBL" id="NAJN01002292">
    <property type="protein sequence ID" value="TKA54712.1"/>
    <property type="molecule type" value="Genomic_DNA"/>
</dbReference>
<feature type="compositionally biased region" description="Polar residues" evidence="16">
    <location>
        <begin position="152"/>
        <end position="169"/>
    </location>
</feature>
<dbReference type="Pfam" id="PF07992">
    <property type="entry name" value="Pyr_redox_2"/>
    <property type="match status" value="1"/>
</dbReference>
<comment type="similarity">
    <text evidence="4">Belongs to the class-I pyridine nucleotide-disulfide oxidoreductase family.</text>
</comment>
<evidence type="ECO:0000256" key="2">
    <source>
        <dbReference type="ARBA" id="ARBA00004496"/>
    </source>
</evidence>
<dbReference type="InterPro" id="IPR023753">
    <property type="entry name" value="FAD/NAD-binding_dom"/>
</dbReference>
<evidence type="ECO:0000256" key="16">
    <source>
        <dbReference type="SAM" id="MobiDB-lite"/>
    </source>
</evidence>
<sequence>MPSTTVAVAPGLSSFLKDMKNHAVDANIERFISLLKRRQIRNSRPCAIATATLLRNVVTEFREKDVVKLLDRIRRVGQRLTAAQPREMAVGNIVRRVLGLIREIVEEGADAENSDAGQFGPPHPTQTHNDSLHRPALSSHISTMSPLRHVATQPQENTFHRSASSTSSEGTDEREDGLGALPRRPPLSISLTSGAASSANTSLFGLLSSVNTPSPMATPPAGYQSPNSTGKPTITAHSLTGFGDSSLSYKNIKDDVYQGIDELLDELDQVDEQIAAYALDHIHSNEIILTHTSSQTVQKFLLTAAKKRKFTVVHAEAYPNDHDDTHVTIMTGRKDADEEFDTNDFFKPLTAAGITVILIPDSAIFAIMSRVNKVILATHTVLANGGLVAAAGARMIAKAAKMHQTPVVVVSGVYKLSPVYPFDVEELIEYGDAGKVVGYDEGDLVEKMDVINPLFDYVPADLVDLYITNFCVPKKVTWNAASIAENMHDAKSYGFSFQETAPFDWTTFKHKRDAYVKRLNGIYEKNLKNDKVEYIHGRATFLNKHEVEVKLDDGSKQTIKAKKILIAVGGHPSLPDTPGAELGISSDGFFELEKQPKKVAVVGAGYIAVEMAGMFHALGTETHLFIRHDKFLRTFDPMIQDKVTAEYERQGIHLHKQSSQSKVEDIGNGRKKLYYKDQNGEGSMEIDTLLWAIGRSPEVEDLGLDKTGVHQNDKGHIPVDAYQNTNVDNLYALGDVCDHGFELTPVAIASGRRLADRLFGGQNDAHLEYANIPSVVFAHPEVGSIGLTEPAAREKYGDSVKVYNTEFTAMYYAMMEPEDKGPTAYKLVCEGTNERVVGLHIMGIGSSEMLQGFGVAVKMGATKKDFDSCVAIHPTSSEELVTLK</sequence>
<keyword evidence="7" id="KW-0963">Cytoplasm</keyword>
<dbReference type="Pfam" id="PF02852">
    <property type="entry name" value="Pyr_redox_dim"/>
    <property type="match status" value="1"/>
</dbReference>
<evidence type="ECO:0000256" key="3">
    <source>
        <dbReference type="ARBA" id="ARBA00007251"/>
    </source>
</evidence>
<dbReference type="NCBIfam" id="TIGR01421">
    <property type="entry name" value="gluta_reduc_1"/>
    <property type="match status" value="1"/>
</dbReference>
<dbReference type="OrthoDB" id="5956163at2759"/>
<comment type="similarity">
    <text evidence="3 15">Belongs to the eIF-2B alpha/beta/delta subunits family.</text>
</comment>
<comment type="cofactor">
    <cofactor evidence="1">
        <name>FAD</name>
        <dbReference type="ChEBI" id="CHEBI:57692"/>
    </cofactor>
</comment>
<dbReference type="Gene3D" id="3.50.50.60">
    <property type="entry name" value="FAD/NAD(P)-binding domain"/>
    <property type="match status" value="2"/>
</dbReference>
<evidence type="ECO:0000259" key="18">
    <source>
        <dbReference type="Pfam" id="PF07992"/>
    </source>
</evidence>
<accession>A0A4U0VYX8</accession>
<keyword evidence="20" id="KW-1185">Reference proteome</keyword>
<keyword evidence="11" id="KW-0560">Oxidoreductase</keyword>
<dbReference type="Proteomes" id="UP000308768">
    <property type="component" value="Unassembled WGS sequence"/>
</dbReference>
<organism evidence="19 20">
    <name type="scientific">Cryomyces minteri</name>
    <dbReference type="NCBI Taxonomy" id="331657"/>
    <lineage>
        <taxon>Eukaryota</taxon>
        <taxon>Fungi</taxon>
        <taxon>Dikarya</taxon>
        <taxon>Ascomycota</taxon>
        <taxon>Pezizomycotina</taxon>
        <taxon>Dothideomycetes</taxon>
        <taxon>Dothideomycetes incertae sedis</taxon>
        <taxon>Cryomyces</taxon>
    </lineage>
</organism>
<dbReference type="GO" id="GO:0034599">
    <property type="term" value="P:cellular response to oxidative stress"/>
    <property type="evidence" value="ECO:0007669"/>
    <property type="project" value="TreeGrafter"/>
</dbReference>
<dbReference type="PANTHER" id="PTHR42737:SF2">
    <property type="entry name" value="GLUTATHIONE REDUCTASE"/>
    <property type="match status" value="1"/>
</dbReference>
<dbReference type="GO" id="GO:0004362">
    <property type="term" value="F:glutathione-disulfide reductase (NADPH) activity"/>
    <property type="evidence" value="ECO:0007669"/>
    <property type="project" value="UniProtKB-EC"/>
</dbReference>
<dbReference type="GO" id="GO:0050660">
    <property type="term" value="F:flavin adenine dinucleotide binding"/>
    <property type="evidence" value="ECO:0007669"/>
    <property type="project" value="InterPro"/>
</dbReference>
<dbReference type="PRINTS" id="PR00411">
    <property type="entry name" value="PNDRDTASEI"/>
</dbReference>
<keyword evidence="13" id="KW-0676">Redox-active center</keyword>
<dbReference type="PANTHER" id="PTHR42737">
    <property type="entry name" value="GLUTATHIONE REDUCTASE"/>
    <property type="match status" value="1"/>
</dbReference>
<dbReference type="AlphaFoldDB" id="A0A4U0VYX8"/>
<evidence type="ECO:0000256" key="14">
    <source>
        <dbReference type="ARBA" id="ARBA00056905"/>
    </source>
</evidence>
<reference evidence="19 20" key="1">
    <citation type="submission" date="2017-03" db="EMBL/GenBank/DDBJ databases">
        <title>Genomes of endolithic fungi from Antarctica.</title>
        <authorList>
            <person name="Coleine C."/>
            <person name="Masonjones S."/>
            <person name="Stajich J.E."/>
        </authorList>
    </citation>
    <scope>NUCLEOTIDE SEQUENCE [LARGE SCALE GENOMIC DNA]</scope>
    <source>
        <strain evidence="19 20">CCFEE 5187</strain>
    </source>
</reference>
<dbReference type="FunFam" id="3.40.50.10470:FF:000008">
    <property type="entry name" value="Translation initiation factor 2B, beta subunit"/>
    <property type="match status" value="1"/>
</dbReference>
<dbReference type="Gene3D" id="3.40.50.10470">
    <property type="entry name" value="Translation initiation factor eif-2b, domain 2"/>
    <property type="match status" value="1"/>
</dbReference>
<dbReference type="PRINTS" id="PR00368">
    <property type="entry name" value="FADPNR"/>
</dbReference>
<evidence type="ECO:0000259" key="17">
    <source>
        <dbReference type="Pfam" id="PF02852"/>
    </source>
</evidence>
<dbReference type="InterPro" id="IPR016156">
    <property type="entry name" value="FAD/NAD-linked_Rdtase_dimer_sf"/>
</dbReference>
<dbReference type="GO" id="GO:0005739">
    <property type="term" value="C:mitochondrion"/>
    <property type="evidence" value="ECO:0007669"/>
    <property type="project" value="TreeGrafter"/>
</dbReference>
<keyword evidence="9" id="KW-0274">FAD</keyword>
<dbReference type="Gene3D" id="3.30.390.30">
    <property type="match status" value="1"/>
</dbReference>
<keyword evidence="8" id="KW-0285">Flavoprotein</keyword>
<feature type="domain" description="FAD/NAD(P)-binding" evidence="18">
    <location>
        <begin position="471"/>
        <end position="751"/>
    </location>
</feature>
<keyword evidence="10" id="KW-0521">NADP</keyword>
<dbReference type="GO" id="GO:0006749">
    <property type="term" value="P:glutathione metabolic process"/>
    <property type="evidence" value="ECO:0007669"/>
    <property type="project" value="InterPro"/>
</dbReference>
<gene>
    <name evidence="19" type="ORF">B0A49_12182</name>
</gene>
<evidence type="ECO:0000256" key="4">
    <source>
        <dbReference type="ARBA" id="ARBA00007532"/>
    </source>
</evidence>
<evidence type="ECO:0000256" key="12">
    <source>
        <dbReference type="ARBA" id="ARBA00023157"/>
    </source>
</evidence>
<evidence type="ECO:0000313" key="20">
    <source>
        <dbReference type="Proteomes" id="UP000308768"/>
    </source>
</evidence>
<dbReference type="Pfam" id="PF01008">
    <property type="entry name" value="IF-2B"/>
    <property type="match status" value="2"/>
</dbReference>
<dbReference type="InterPro" id="IPR037171">
    <property type="entry name" value="NagB/RpiA_transferase-like"/>
</dbReference>
<evidence type="ECO:0000256" key="5">
    <source>
        <dbReference type="ARBA" id="ARBA00012607"/>
    </source>
</evidence>
<name>A0A4U0VYX8_9PEZI</name>
<evidence type="ECO:0000256" key="13">
    <source>
        <dbReference type="ARBA" id="ARBA00023284"/>
    </source>
</evidence>
<feature type="domain" description="Pyridine nucleotide-disulphide oxidoreductase dimerisation" evidence="17">
    <location>
        <begin position="772"/>
        <end position="882"/>
    </location>
</feature>
<dbReference type="FunFam" id="3.50.50.60:FF:000141">
    <property type="entry name" value="Glutathione reductase"/>
    <property type="match status" value="1"/>
</dbReference>
<keyword evidence="12" id="KW-1015">Disulfide bond</keyword>
<evidence type="ECO:0000313" key="19">
    <source>
        <dbReference type="EMBL" id="TKA54712.1"/>
    </source>
</evidence>
<dbReference type="NCBIfam" id="NF004776">
    <property type="entry name" value="PRK06116.1"/>
    <property type="match status" value="1"/>
</dbReference>
<protein>
    <recommendedName>
        <fullName evidence="6">Glutathione reductase</fullName>
        <ecNumber evidence="5">1.8.1.7</ecNumber>
    </recommendedName>
</protein>
<dbReference type="SUPFAM" id="SSF100950">
    <property type="entry name" value="NagB/RpiA/CoA transferase-like"/>
    <property type="match status" value="1"/>
</dbReference>
<evidence type="ECO:0000256" key="15">
    <source>
        <dbReference type="RuleBase" id="RU003814"/>
    </source>
</evidence>
<dbReference type="SUPFAM" id="SSF55424">
    <property type="entry name" value="FAD/NAD-linked reductases, dimerisation (C-terminal) domain"/>
    <property type="match status" value="1"/>
</dbReference>